<dbReference type="SUPFAM" id="SSF53335">
    <property type="entry name" value="S-adenosyl-L-methionine-dependent methyltransferases"/>
    <property type="match status" value="1"/>
</dbReference>
<dbReference type="InterPro" id="IPR029063">
    <property type="entry name" value="SAM-dependent_MTases_sf"/>
</dbReference>
<protein>
    <submittedName>
        <fullName evidence="5">DNA cytosine methyltransferase</fullName>
    </submittedName>
</protein>
<reference evidence="5" key="1">
    <citation type="submission" date="2018-08" db="EMBL/GenBank/DDBJ databases">
        <authorList>
            <consortium name="GenomeTrakr network: Whole genome sequencing for foodborne pathogen traceback"/>
        </authorList>
    </citation>
    <scope>NUCLEOTIDE SEQUENCE</scope>
    <source>
        <strain evidence="5">FDA00009177</strain>
    </source>
</reference>
<dbReference type="GO" id="GO:0009307">
    <property type="term" value="P:DNA restriction-modification system"/>
    <property type="evidence" value="ECO:0007669"/>
    <property type="project" value="UniProtKB-KW"/>
</dbReference>
<comment type="catalytic activity">
    <reaction evidence="4">
        <text>a 2'-deoxycytidine in DNA + S-adenosyl-L-methionine = a 5-methyl-2'-deoxycytidine in DNA + S-adenosyl-L-homocysteine + H(+)</text>
        <dbReference type="Rhea" id="RHEA:13681"/>
        <dbReference type="Rhea" id="RHEA-COMP:11369"/>
        <dbReference type="Rhea" id="RHEA-COMP:11370"/>
        <dbReference type="ChEBI" id="CHEBI:15378"/>
        <dbReference type="ChEBI" id="CHEBI:57856"/>
        <dbReference type="ChEBI" id="CHEBI:59789"/>
        <dbReference type="ChEBI" id="CHEBI:85452"/>
        <dbReference type="ChEBI" id="CHEBI:85454"/>
        <dbReference type="EC" id="2.1.1.37"/>
    </reaction>
</comment>
<dbReference type="GO" id="GO:0003886">
    <property type="term" value="F:DNA (cytosine-5-)-methyltransferase activity"/>
    <property type="evidence" value="ECO:0007669"/>
    <property type="project" value="UniProtKB-EC"/>
</dbReference>
<dbReference type="InterPro" id="IPR001525">
    <property type="entry name" value="C5_MeTfrase"/>
</dbReference>
<dbReference type="GO" id="GO:0032259">
    <property type="term" value="P:methylation"/>
    <property type="evidence" value="ECO:0007669"/>
    <property type="project" value="UniProtKB-KW"/>
</dbReference>
<dbReference type="EMBL" id="AACWFO010000041">
    <property type="protein sequence ID" value="EAM8420623.1"/>
    <property type="molecule type" value="Genomic_DNA"/>
</dbReference>
<sequence length="102" mass="11778">FHRYCFDAIPDTAGTLIAGYDGSTNQDMRMRGGLIVEKTPRLRVRRLTPTECERLQGFPTGYTDIPWRNSSPRHRYKVIGNSMPVPVMKWIGERIQKALKRV</sequence>
<evidence type="ECO:0000256" key="1">
    <source>
        <dbReference type="ARBA" id="ARBA00022603"/>
    </source>
</evidence>
<keyword evidence="3" id="KW-0680">Restriction system</keyword>
<organism evidence="5">
    <name type="scientific">Salmonella enterica</name>
    <name type="common">Salmonella choleraesuis</name>
    <dbReference type="NCBI Taxonomy" id="28901"/>
    <lineage>
        <taxon>Bacteria</taxon>
        <taxon>Pseudomonadati</taxon>
        <taxon>Pseudomonadota</taxon>
        <taxon>Gammaproteobacteria</taxon>
        <taxon>Enterobacterales</taxon>
        <taxon>Enterobacteriaceae</taxon>
        <taxon>Salmonella</taxon>
    </lineage>
</organism>
<comment type="caution">
    <text evidence="5">The sequence shown here is derived from an EMBL/GenBank/DDBJ whole genome shotgun (WGS) entry which is preliminary data.</text>
</comment>
<feature type="non-terminal residue" evidence="5">
    <location>
        <position position="1"/>
    </location>
</feature>
<dbReference type="Pfam" id="PF00145">
    <property type="entry name" value="DNA_methylase"/>
    <property type="match status" value="1"/>
</dbReference>
<keyword evidence="2 5" id="KW-0808">Transferase</keyword>
<accession>A0A5T2WP30</accession>
<dbReference type="AlphaFoldDB" id="A0A5T2WP30"/>
<evidence type="ECO:0000313" key="5">
    <source>
        <dbReference type="EMBL" id="EAM8420623.1"/>
    </source>
</evidence>
<evidence type="ECO:0000256" key="4">
    <source>
        <dbReference type="ARBA" id="ARBA00047422"/>
    </source>
</evidence>
<proteinExistence type="predicted"/>
<evidence type="ECO:0000256" key="3">
    <source>
        <dbReference type="ARBA" id="ARBA00022747"/>
    </source>
</evidence>
<name>A0A5T2WP30_SALER</name>
<keyword evidence="1 5" id="KW-0489">Methyltransferase</keyword>
<dbReference type="Gene3D" id="3.90.120.10">
    <property type="entry name" value="DNA Methylase, subunit A, domain 2"/>
    <property type="match status" value="1"/>
</dbReference>
<gene>
    <name evidence="5" type="ORF">AC527_25975</name>
</gene>
<evidence type="ECO:0000256" key="2">
    <source>
        <dbReference type="ARBA" id="ARBA00022679"/>
    </source>
</evidence>